<name>A0A0B7BBX3_9EUPU</name>
<feature type="chain" id="PRO_5002112068" evidence="1">
    <location>
        <begin position="20"/>
        <end position="647"/>
    </location>
</feature>
<reference evidence="2" key="1">
    <citation type="submission" date="2014-12" db="EMBL/GenBank/DDBJ databases">
        <title>Insight into the proteome of Arion vulgaris.</title>
        <authorList>
            <person name="Aradska J."/>
            <person name="Bulat T."/>
            <person name="Smidak R."/>
            <person name="Sarate P."/>
            <person name="Gangsoo J."/>
            <person name="Sialana F."/>
            <person name="Bilban M."/>
            <person name="Lubec G."/>
        </authorList>
    </citation>
    <scope>NUCLEOTIDE SEQUENCE</scope>
    <source>
        <tissue evidence="2">Skin</tissue>
    </source>
</reference>
<gene>
    <name evidence="2" type="primary">ORF171878</name>
</gene>
<evidence type="ECO:0000313" key="2">
    <source>
        <dbReference type="EMBL" id="CEK89600.1"/>
    </source>
</evidence>
<proteinExistence type="predicted"/>
<dbReference type="EMBL" id="HACG01042735">
    <property type="protein sequence ID" value="CEK89600.1"/>
    <property type="molecule type" value="Transcribed_RNA"/>
</dbReference>
<keyword evidence="1" id="KW-0732">Signal</keyword>
<evidence type="ECO:0000256" key="1">
    <source>
        <dbReference type="SAM" id="SignalP"/>
    </source>
</evidence>
<sequence>MFTMKIVFVLLWFVTLVFANQKCDKEKSTVPEKVIDRLFELVLEGQMRSDVPDVHNITNLGSKGNYQCLEILQHISDNPRTSQTWQIFKNLQTSTVPLLVSTALLDAYRFGSASKPSEEQLMSALEFCYSLRDVDKPYNNSLIRSRPCTFDESLQICVETLHGSLEFKKLDDYVPDYAVKKEDIIEKILDELNKRRNLQTLNNLDTFTKLFFIPEIVSSNANSDSTFLWLGLGSTIEMLYREFSLEREMWWKYQLNISSAFDALKKYAYKPFSKDPLVNTVDSANYYYLRHFLDDAKAADKDVALPSAWFTNAGEKSHVFKGYMLHKMTYVTDLTTAADVVNSITTLVLSGLVSPEIMKDQEVSQIYLNASALISYSIKSNFSNRPDLALMFFPSRYMFYWTVARIVSSLNVYKIEKGFPVEDMELIFSNLKQAMEGEATRFIISDVKRDDDDGSLYFDDFLGNGDLTADNKPIIRGEDRIFTTAMAANALMYTWLTFDPVSRKSHWKNGTPESVKDIVDGCVLWLVKNTLEGKFKPWNALHISQNKGRDYNSCRYPTNYFFEVPQVHVLQFVSLFRVIAGVQGYIPKNKYEAMLNTLQFGKPTPTVFKGFNHPDFGDKLFWSSDPYTYTVTLLALSRYREIEVSVE</sequence>
<organism evidence="2">
    <name type="scientific">Arion vulgaris</name>
    <dbReference type="NCBI Taxonomy" id="1028688"/>
    <lineage>
        <taxon>Eukaryota</taxon>
        <taxon>Metazoa</taxon>
        <taxon>Spiralia</taxon>
        <taxon>Lophotrochozoa</taxon>
        <taxon>Mollusca</taxon>
        <taxon>Gastropoda</taxon>
        <taxon>Heterobranchia</taxon>
        <taxon>Euthyneura</taxon>
        <taxon>Panpulmonata</taxon>
        <taxon>Eupulmonata</taxon>
        <taxon>Stylommatophora</taxon>
        <taxon>Helicina</taxon>
        <taxon>Arionoidea</taxon>
        <taxon>Arionidae</taxon>
        <taxon>Arion</taxon>
    </lineage>
</organism>
<protein>
    <submittedName>
        <fullName evidence="2">Uncharacterized protein</fullName>
    </submittedName>
</protein>
<accession>A0A0B7BBX3</accession>
<feature type="signal peptide" evidence="1">
    <location>
        <begin position="1"/>
        <end position="19"/>
    </location>
</feature>
<dbReference type="AlphaFoldDB" id="A0A0B7BBX3"/>